<dbReference type="InterPro" id="IPR036452">
    <property type="entry name" value="Ribo_hydro-like"/>
</dbReference>
<keyword evidence="1 4" id="KW-0378">Hydrolase</keyword>
<evidence type="ECO:0000259" key="3">
    <source>
        <dbReference type="Pfam" id="PF01156"/>
    </source>
</evidence>
<name>A0A7G9GRL8_9FIRM</name>
<evidence type="ECO:0000313" key="4">
    <source>
        <dbReference type="EMBL" id="QNM13450.1"/>
    </source>
</evidence>
<protein>
    <submittedName>
        <fullName evidence="4">Nucleoside hydrolase</fullName>
    </submittedName>
</protein>
<proteinExistence type="predicted"/>
<reference evidence="4 5" key="1">
    <citation type="submission" date="2020-08" db="EMBL/GenBank/DDBJ databases">
        <authorList>
            <person name="Liu C."/>
            <person name="Sun Q."/>
        </authorList>
    </citation>
    <scope>NUCLEOTIDE SEQUENCE [LARGE SCALE GENOMIC DNA]</scope>
    <source>
        <strain evidence="4 5">NSJ-61</strain>
    </source>
</reference>
<dbReference type="SUPFAM" id="SSF53590">
    <property type="entry name" value="Nucleoside hydrolase"/>
    <property type="match status" value="1"/>
</dbReference>
<dbReference type="InterPro" id="IPR023186">
    <property type="entry name" value="IUNH"/>
</dbReference>
<dbReference type="Pfam" id="PF01156">
    <property type="entry name" value="IU_nuc_hydro"/>
    <property type="match status" value="1"/>
</dbReference>
<sequence>MYSFKVPEDKKINIIIDSDAKNEADDQYAIVHALLSPKLNVKGIIGTQFSKRRTLTSMIESYEECKKLVSLMNFSTPVYKGNVEALDSLEHYEVSEGSKFIIEEAKKAEGELYIACMGALTNIAVAVLHEPSIADKISIVWVGGRLNVSDDKGYEANARNDYKAVNVVMERCSKILHIPYETYTMMQVSIAELELRVKPYHEIGEYLFNQLNDFNYNINRPWTNGESWNMGDTTSISVLINKHSATYAKRNAFILDKELNVTEIDKEITAVTSIDSRYAMEDFYAKLVLFSRHQKQTLF</sequence>
<dbReference type="PANTHER" id="PTHR12304">
    <property type="entry name" value="INOSINE-URIDINE PREFERRING NUCLEOSIDE HYDROLASE"/>
    <property type="match status" value="1"/>
</dbReference>
<dbReference type="RefSeq" id="WP_117452499.1">
    <property type="nucleotide sequence ID" value="NZ_CP060636.1"/>
</dbReference>
<organism evidence="4 5">
    <name type="scientific">[Eubacterium] hominis</name>
    <dbReference type="NCBI Taxonomy" id="2764325"/>
    <lineage>
        <taxon>Bacteria</taxon>
        <taxon>Bacillati</taxon>
        <taxon>Bacillota</taxon>
        <taxon>Erysipelotrichia</taxon>
        <taxon>Erysipelotrichales</taxon>
        <taxon>Erysipelotrichaceae</taxon>
        <taxon>Amedibacillus</taxon>
    </lineage>
</organism>
<dbReference type="EMBL" id="CP060636">
    <property type="protein sequence ID" value="QNM13450.1"/>
    <property type="molecule type" value="Genomic_DNA"/>
</dbReference>
<dbReference type="GO" id="GO:0005829">
    <property type="term" value="C:cytosol"/>
    <property type="evidence" value="ECO:0007669"/>
    <property type="project" value="TreeGrafter"/>
</dbReference>
<dbReference type="Gene3D" id="3.90.245.10">
    <property type="entry name" value="Ribonucleoside hydrolase-like"/>
    <property type="match status" value="1"/>
</dbReference>
<keyword evidence="2" id="KW-0326">Glycosidase</keyword>
<dbReference type="GO" id="GO:0006152">
    <property type="term" value="P:purine nucleoside catabolic process"/>
    <property type="evidence" value="ECO:0007669"/>
    <property type="project" value="TreeGrafter"/>
</dbReference>
<dbReference type="InterPro" id="IPR001910">
    <property type="entry name" value="Inosine/uridine_hydrolase_dom"/>
</dbReference>
<accession>A0A7G9GRL8</accession>
<evidence type="ECO:0000256" key="2">
    <source>
        <dbReference type="ARBA" id="ARBA00023295"/>
    </source>
</evidence>
<keyword evidence="5" id="KW-1185">Reference proteome</keyword>
<dbReference type="Proteomes" id="UP000515856">
    <property type="component" value="Chromosome"/>
</dbReference>
<dbReference type="PANTHER" id="PTHR12304:SF4">
    <property type="entry name" value="URIDINE NUCLEOSIDASE"/>
    <property type="match status" value="1"/>
</dbReference>
<dbReference type="KEGG" id="ehn:H9Q80_05745"/>
<gene>
    <name evidence="4" type="ORF">H9Q80_05745</name>
</gene>
<dbReference type="AlphaFoldDB" id="A0A7G9GRL8"/>
<evidence type="ECO:0000256" key="1">
    <source>
        <dbReference type="ARBA" id="ARBA00022801"/>
    </source>
</evidence>
<dbReference type="GO" id="GO:0008477">
    <property type="term" value="F:purine nucleosidase activity"/>
    <property type="evidence" value="ECO:0007669"/>
    <property type="project" value="TreeGrafter"/>
</dbReference>
<evidence type="ECO:0000313" key="5">
    <source>
        <dbReference type="Proteomes" id="UP000515856"/>
    </source>
</evidence>
<feature type="domain" description="Inosine/uridine-preferring nucleoside hydrolase" evidence="3">
    <location>
        <begin position="14"/>
        <end position="251"/>
    </location>
</feature>